<keyword evidence="4" id="KW-1185">Reference proteome</keyword>
<dbReference type="PANTHER" id="PTHR44809">
    <property type="match status" value="1"/>
</dbReference>
<dbReference type="PROSITE" id="PS50005">
    <property type="entry name" value="TPR"/>
    <property type="match status" value="3"/>
</dbReference>
<feature type="repeat" description="TPR" evidence="1">
    <location>
        <begin position="400"/>
        <end position="433"/>
    </location>
</feature>
<feature type="repeat" description="TPR" evidence="1">
    <location>
        <begin position="434"/>
        <end position="467"/>
    </location>
</feature>
<dbReference type="InterPro" id="IPR017481">
    <property type="entry name" value="CHP03032"/>
</dbReference>
<dbReference type="InterPro" id="IPR019734">
    <property type="entry name" value="TPR_rpt"/>
</dbReference>
<dbReference type="InterPro" id="IPR011990">
    <property type="entry name" value="TPR-like_helical_dom_sf"/>
</dbReference>
<accession>A0A3N6PLA6</accession>
<dbReference type="PANTHER" id="PTHR44809:SF1">
    <property type="entry name" value="PROTEIN O-MANNOSYL-TRANSFERASE TMTC1"/>
    <property type="match status" value="1"/>
</dbReference>
<dbReference type="GO" id="GO:0016757">
    <property type="term" value="F:glycosyltransferase activity"/>
    <property type="evidence" value="ECO:0007669"/>
    <property type="project" value="InterPro"/>
</dbReference>
<dbReference type="InterPro" id="IPR002201">
    <property type="entry name" value="Glyco_trans_9"/>
</dbReference>
<organism evidence="3 4">
    <name type="scientific">Okeania hirsuta</name>
    <dbReference type="NCBI Taxonomy" id="1458930"/>
    <lineage>
        <taxon>Bacteria</taxon>
        <taxon>Bacillati</taxon>
        <taxon>Cyanobacteriota</taxon>
        <taxon>Cyanophyceae</taxon>
        <taxon>Oscillatoriophycideae</taxon>
        <taxon>Oscillatoriales</taxon>
        <taxon>Microcoleaceae</taxon>
        <taxon>Okeania</taxon>
    </lineage>
</organism>
<dbReference type="Pfam" id="PF16261">
    <property type="entry name" value="DUF4915"/>
    <property type="match status" value="1"/>
</dbReference>
<evidence type="ECO:0000259" key="2">
    <source>
        <dbReference type="Pfam" id="PF16261"/>
    </source>
</evidence>
<dbReference type="Gene3D" id="1.25.40.10">
    <property type="entry name" value="Tetratricopeptide repeat domain"/>
    <property type="match status" value="2"/>
</dbReference>
<dbReference type="SMART" id="SM00028">
    <property type="entry name" value="TPR"/>
    <property type="match status" value="3"/>
</dbReference>
<dbReference type="OrthoDB" id="485389at2"/>
<dbReference type="Gene3D" id="3.40.50.2000">
    <property type="entry name" value="Glycogen Phosphorylase B"/>
    <property type="match status" value="1"/>
</dbReference>
<dbReference type="EMBL" id="RCBY01000003">
    <property type="protein sequence ID" value="RQH57485.1"/>
    <property type="molecule type" value="Genomic_DNA"/>
</dbReference>
<dbReference type="SUPFAM" id="SSF48452">
    <property type="entry name" value="TPR-like"/>
    <property type="match status" value="1"/>
</dbReference>
<dbReference type="Pfam" id="PF13432">
    <property type="entry name" value="TPR_16"/>
    <property type="match status" value="1"/>
</dbReference>
<dbReference type="SUPFAM" id="SSF53756">
    <property type="entry name" value="UDP-Glycosyltransferase/glycogen phosphorylase"/>
    <property type="match status" value="1"/>
</dbReference>
<protein>
    <submittedName>
        <fullName evidence="3">TIGR03032 family protein</fullName>
    </submittedName>
</protein>
<sequence>MNNQTNAPVNTDNYLLRSVHTNNFPKILDQLGISLVVSTYQAGKLIVLRADNGVINTHFRTFNKPMGLAATHEKIALGTAYQIWDFRNVPAVGEKLEPAGKHDACYLPRNIHVTGDIDVHEMAWVKDELWFINTRFSCLCTLGHPNSFVPRWRPPFISGYDLTDRCHLNGLCLKNDLPKYATALGETDIAAGWRNNKANGGILMDIETNEILMRGLSMPHSPRWYQEQLWLLESGNGSLAKVNLNERKLETIAKLPGFTRGIDFWGNLAFIGLSQVRETAVFTGMPITQLQERICGVWVVNILTGETIAFLRFEEGVQEIFSVAVLPNIRFPEIIEWDENLLASSYVLPDEALAETVQPASEIAKSETHLIKGNQFYQEGKLVEAIAEYQECLKLQPDLTRAKYNLGVALGDNQQYEAAINVLQQVIRTEPDNADAHNSLAYAYSQKGELAAAIKHYEEAINLNGSFAKAHFNLGMTLLKNGDFKRGFAECEWRWKTSEFTPFQCPHPRWKGEDIMDKTLLIHTEQGVGDAIQFIRYIPLVAKRCQQIILVCTPELIPIFKSVPGIDKLMPPGELKLSEFDVYVPLMSLPYIFDTTLETIPVEIPYLRYPNTNSINLPDALYKVGIVWAGSPTHKNDHNRSCKLTDFLPILQVPGVKFHSLQKGERTQELTKISANIQIEDMSSQLNNYADTAAVIDRLDLVITVDTSVAHLAGALGKPVWTLLCFNADWRWLQEGENTPWYPTMKLFRQSQSREWQEVVEQVQVELWEIMGKKMIISVK</sequence>
<gene>
    <name evidence="3" type="ORF">D5R40_01075</name>
</gene>
<dbReference type="InterPro" id="IPR052943">
    <property type="entry name" value="TMTC_O-mannosyl-trnsfr"/>
</dbReference>
<feature type="repeat" description="TPR" evidence="1">
    <location>
        <begin position="366"/>
        <end position="399"/>
    </location>
</feature>
<feature type="domain" description="Conserved hypothetical protein CHP03032" evidence="2">
    <location>
        <begin position="23"/>
        <end position="335"/>
    </location>
</feature>
<dbReference type="Proteomes" id="UP000269154">
    <property type="component" value="Unassembled WGS sequence"/>
</dbReference>
<dbReference type="RefSeq" id="WP_124143854.1">
    <property type="nucleotide sequence ID" value="NZ_CAWOKI010000372.1"/>
</dbReference>
<evidence type="ECO:0000313" key="3">
    <source>
        <dbReference type="EMBL" id="RQH57485.1"/>
    </source>
</evidence>
<proteinExistence type="predicted"/>
<name>A0A3N6PLA6_9CYAN</name>
<evidence type="ECO:0000256" key="1">
    <source>
        <dbReference type="PROSITE-ProRule" id="PRU00339"/>
    </source>
</evidence>
<dbReference type="Pfam" id="PF01075">
    <property type="entry name" value="Glyco_transf_9"/>
    <property type="match status" value="1"/>
</dbReference>
<comment type="caution">
    <text evidence="3">The sequence shown here is derived from an EMBL/GenBank/DDBJ whole genome shotgun (WGS) entry which is preliminary data.</text>
</comment>
<dbReference type="AlphaFoldDB" id="A0A3N6PLA6"/>
<reference evidence="3 4" key="1">
    <citation type="journal article" date="2018" name="ACS Chem. Biol.">
        <title>Ketoreductase domain dysfunction expands chemodiversity: malyngamide biosynthesis in the cyanobacterium Okeania hirsuta.</title>
        <authorList>
            <person name="Moss N.A."/>
            <person name="Leao T."/>
            <person name="Rankin M."/>
            <person name="McCullough T.M."/>
            <person name="Qu P."/>
            <person name="Korobeynikov A."/>
            <person name="Smith J.L."/>
            <person name="Gerwick L."/>
            <person name="Gerwick W.H."/>
        </authorList>
    </citation>
    <scope>NUCLEOTIDE SEQUENCE [LARGE SCALE GENOMIC DNA]</scope>
    <source>
        <strain evidence="3 4">PAB10Feb10-1</strain>
    </source>
</reference>
<evidence type="ECO:0000313" key="4">
    <source>
        <dbReference type="Proteomes" id="UP000269154"/>
    </source>
</evidence>
<keyword evidence="1" id="KW-0802">TPR repeat</keyword>
<dbReference type="NCBIfam" id="TIGR03032">
    <property type="entry name" value="TIGR03032 family protein"/>
    <property type="match status" value="1"/>
</dbReference>